<dbReference type="SUPFAM" id="SSF160631">
    <property type="entry name" value="SMI1/KNR4-like"/>
    <property type="match status" value="1"/>
</dbReference>
<proteinExistence type="predicted"/>
<organism evidence="3 4">
    <name type="scientific">Tortispora caseinolytica NRRL Y-17796</name>
    <dbReference type="NCBI Taxonomy" id="767744"/>
    <lineage>
        <taxon>Eukaryota</taxon>
        <taxon>Fungi</taxon>
        <taxon>Dikarya</taxon>
        <taxon>Ascomycota</taxon>
        <taxon>Saccharomycotina</taxon>
        <taxon>Trigonopsidomycetes</taxon>
        <taxon>Trigonopsidales</taxon>
        <taxon>Trigonopsidaceae</taxon>
        <taxon>Tortispora</taxon>
    </lineage>
</organism>
<feature type="region of interest" description="Disordered" evidence="1">
    <location>
        <begin position="121"/>
        <end position="144"/>
    </location>
</feature>
<name>A0A1E4TIN8_9ASCO</name>
<feature type="domain" description="Knr4/Smi1-like" evidence="2">
    <location>
        <begin position="26"/>
        <end position="227"/>
    </location>
</feature>
<gene>
    <name evidence="3" type="ORF">CANCADRAFT_13756</name>
</gene>
<dbReference type="OrthoDB" id="2305498at2759"/>
<evidence type="ECO:0000313" key="3">
    <source>
        <dbReference type="EMBL" id="ODV91606.1"/>
    </source>
</evidence>
<accession>A0A1E4TIN8</accession>
<protein>
    <recommendedName>
        <fullName evidence="2">Knr4/Smi1-like domain-containing protein</fullName>
    </recommendedName>
</protein>
<dbReference type="Proteomes" id="UP000095023">
    <property type="component" value="Unassembled WGS sequence"/>
</dbReference>
<evidence type="ECO:0000256" key="1">
    <source>
        <dbReference type="SAM" id="MobiDB-lite"/>
    </source>
</evidence>
<dbReference type="AlphaFoldDB" id="A0A1E4TIN8"/>
<evidence type="ECO:0000259" key="2">
    <source>
        <dbReference type="SMART" id="SM00860"/>
    </source>
</evidence>
<dbReference type="EMBL" id="KV453841">
    <property type="protein sequence ID" value="ODV91606.1"/>
    <property type="molecule type" value="Genomic_DNA"/>
</dbReference>
<dbReference type="InterPro" id="IPR037883">
    <property type="entry name" value="Knr4/Smi1-like_sf"/>
</dbReference>
<dbReference type="GO" id="GO:0043332">
    <property type="term" value="C:mating projection tip"/>
    <property type="evidence" value="ECO:0007669"/>
    <property type="project" value="TreeGrafter"/>
</dbReference>
<dbReference type="GO" id="GO:0070880">
    <property type="term" value="P:fungal-type cell wall beta-glucan biosynthetic process"/>
    <property type="evidence" value="ECO:0007669"/>
    <property type="project" value="TreeGrafter"/>
</dbReference>
<dbReference type="PANTHER" id="PTHR47432:SF1">
    <property type="entry name" value="CELL WALL ASSEMBLY REGULATOR SMI1"/>
    <property type="match status" value="1"/>
</dbReference>
<reference evidence="4" key="1">
    <citation type="submission" date="2016-02" db="EMBL/GenBank/DDBJ databases">
        <title>Comparative genomics of biotechnologically important yeasts.</title>
        <authorList>
            <consortium name="DOE Joint Genome Institute"/>
            <person name="Riley R."/>
            <person name="Haridas S."/>
            <person name="Wolfe K.H."/>
            <person name="Lopes M.R."/>
            <person name="Hittinger C.T."/>
            <person name="Goker M."/>
            <person name="Salamov A."/>
            <person name="Wisecaver J."/>
            <person name="Long T.M."/>
            <person name="Aerts A.L."/>
            <person name="Barry K."/>
            <person name="Choi C."/>
            <person name="Clum A."/>
            <person name="Coughlan A.Y."/>
            <person name="Deshpande S."/>
            <person name="Douglass A.P."/>
            <person name="Hanson S.J."/>
            <person name="Klenk H.-P."/>
            <person name="Labutti K."/>
            <person name="Lapidus A."/>
            <person name="Lindquist E."/>
            <person name="Lipzen A."/>
            <person name="Meier-Kolthoff J.P."/>
            <person name="Ohm R.A."/>
            <person name="Otillar R.P."/>
            <person name="Pangilinan J."/>
            <person name="Peng Y."/>
            <person name="Rokas A."/>
            <person name="Rosa C.A."/>
            <person name="Scheuner C."/>
            <person name="Sibirny A.A."/>
            <person name="Slot J.C."/>
            <person name="Stielow J.B."/>
            <person name="Sun H."/>
            <person name="Kurtzman C.P."/>
            <person name="Blackwell M."/>
            <person name="Jeffries T.W."/>
            <person name="Grigoriev I.V."/>
        </authorList>
    </citation>
    <scope>NUCLEOTIDE SEQUENCE [LARGE SCALE GENOMIC DNA]</scope>
    <source>
        <strain evidence="4">NRRL Y-17796</strain>
    </source>
</reference>
<dbReference type="InterPro" id="IPR018958">
    <property type="entry name" value="Knr4/Smi1-like_dom"/>
</dbReference>
<feature type="compositionally biased region" description="Polar residues" evidence="1">
    <location>
        <begin position="128"/>
        <end position="142"/>
    </location>
</feature>
<dbReference type="PANTHER" id="PTHR47432">
    <property type="entry name" value="CELL WALL ASSEMBLY REGULATOR SMI1"/>
    <property type="match status" value="1"/>
</dbReference>
<dbReference type="InterPro" id="IPR051873">
    <property type="entry name" value="KNR4/SMI1_regulator"/>
</dbReference>
<sequence>VSVSWGRIERWLEANFPELSDQLNDPATHADVLEFESDRDCTLPPDLKASLTLHDGQDDSGRPCGLLFGIYLMDMETIEEEWNSWKKVAKEYEEDLNRYKSALSVLNGPYVPPISAASQARNAAATGGPNSPASGTPSSSGLSPVEKKRIQALGKFIESQSSVPEGAVQCVYSHPDWIPVAYDKCGNNIGIDLNPGPAGTWGQVILFGQDYDRKYVVAKSWAHFLCTFADDLE</sequence>
<keyword evidence="4" id="KW-1185">Reference proteome</keyword>
<feature type="non-terminal residue" evidence="3">
    <location>
        <position position="1"/>
    </location>
</feature>
<dbReference type="SMART" id="SM00860">
    <property type="entry name" value="SMI1_KNR4"/>
    <property type="match status" value="1"/>
</dbReference>
<evidence type="ECO:0000313" key="4">
    <source>
        <dbReference type="Proteomes" id="UP000095023"/>
    </source>
</evidence>
<feature type="non-terminal residue" evidence="3">
    <location>
        <position position="233"/>
    </location>
</feature>
<dbReference type="Pfam" id="PF09346">
    <property type="entry name" value="SMI1_KNR4"/>
    <property type="match status" value="1"/>
</dbReference>